<dbReference type="RefSeq" id="WP_307347626.1">
    <property type="nucleotide sequence ID" value="NZ_JAUSVS010000002.1"/>
</dbReference>
<dbReference type="InterPro" id="IPR020846">
    <property type="entry name" value="MFS_dom"/>
</dbReference>
<comment type="caution">
    <text evidence="6">The sequence shown here is derived from an EMBL/GenBank/DDBJ whole genome shotgun (WGS) entry which is preliminary data.</text>
</comment>
<gene>
    <name evidence="6" type="ORF">QO010_001360</name>
</gene>
<proteinExistence type="predicted"/>
<dbReference type="PANTHER" id="PTHR23520:SF5">
    <property type="entry name" value="TRANSPORTER, PUTATIVE (AFU_ORTHOLOGUE AFUA_3G04000)-RELATED"/>
    <property type="match status" value="1"/>
</dbReference>
<keyword evidence="2 4" id="KW-1133">Transmembrane helix</keyword>
<evidence type="ECO:0000313" key="7">
    <source>
        <dbReference type="Proteomes" id="UP001228905"/>
    </source>
</evidence>
<dbReference type="SUPFAM" id="SSF103473">
    <property type="entry name" value="MFS general substrate transporter"/>
    <property type="match status" value="1"/>
</dbReference>
<feature type="domain" description="Major facilitator superfamily (MFS) profile" evidence="5">
    <location>
        <begin position="196"/>
        <end position="387"/>
    </location>
</feature>
<reference evidence="6 7" key="1">
    <citation type="submission" date="2023-07" db="EMBL/GenBank/DDBJ databases">
        <title>Genomic Encyclopedia of Type Strains, Phase IV (KMG-IV): sequencing the most valuable type-strain genomes for metagenomic binning, comparative biology and taxonomic classification.</title>
        <authorList>
            <person name="Goeker M."/>
        </authorList>
    </citation>
    <scope>NUCLEOTIDE SEQUENCE [LARGE SCALE GENOMIC DNA]</scope>
    <source>
        <strain evidence="6 7">DSM 18695</strain>
    </source>
</reference>
<feature type="transmembrane region" description="Helical" evidence="4">
    <location>
        <begin position="273"/>
        <end position="298"/>
    </location>
</feature>
<dbReference type="PANTHER" id="PTHR23520">
    <property type="entry name" value="TRANSPORTER, PUTATIVE (AFU_ORTHOLOGUE AFUA_3G04000)-RELATED"/>
    <property type="match status" value="1"/>
</dbReference>
<keyword evidence="1 4" id="KW-0812">Transmembrane</keyword>
<dbReference type="EMBL" id="JAUSVS010000002">
    <property type="protein sequence ID" value="MDQ0463589.1"/>
    <property type="molecule type" value="Genomic_DNA"/>
</dbReference>
<feature type="transmembrane region" description="Helical" evidence="4">
    <location>
        <begin position="29"/>
        <end position="49"/>
    </location>
</feature>
<feature type="transmembrane region" description="Helical" evidence="4">
    <location>
        <begin position="154"/>
        <end position="173"/>
    </location>
</feature>
<dbReference type="Pfam" id="PF07690">
    <property type="entry name" value="MFS_1"/>
    <property type="match status" value="1"/>
</dbReference>
<feature type="transmembrane region" description="Helical" evidence="4">
    <location>
        <begin position="81"/>
        <end position="103"/>
    </location>
</feature>
<dbReference type="InterPro" id="IPR011701">
    <property type="entry name" value="MFS"/>
</dbReference>
<evidence type="ECO:0000256" key="1">
    <source>
        <dbReference type="ARBA" id="ARBA00022692"/>
    </source>
</evidence>
<protein>
    <submittedName>
        <fullName evidence="6">MFS family permease</fullName>
    </submittedName>
</protein>
<dbReference type="PROSITE" id="PS51257">
    <property type="entry name" value="PROKAR_LIPOPROTEIN"/>
    <property type="match status" value="1"/>
</dbReference>
<feature type="transmembrane region" description="Helical" evidence="4">
    <location>
        <begin position="124"/>
        <end position="142"/>
    </location>
</feature>
<organism evidence="6 7">
    <name type="scientific">Caulobacter ginsengisoli</name>
    <dbReference type="NCBI Taxonomy" id="400775"/>
    <lineage>
        <taxon>Bacteria</taxon>
        <taxon>Pseudomonadati</taxon>
        <taxon>Pseudomonadota</taxon>
        <taxon>Alphaproteobacteria</taxon>
        <taxon>Caulobacterales</taxon>
        <taxon>Caulobacteraceae</taxon>
        <taxon>Caulobacter</taxon>
    </lineage>
</organism>
<dbReference type="InterPro" id="IPR036259">
    <property type="entry name" value="MFS_trans_sf"/>
</dbReference>
<evidence type="ECO:0000259" key="5">
    <source>
        <dbReference type="PROSITE" id="PS50850"/>
    </source>
</evidence>
<name>A0ABU0IRG4_9CAUL</name>
<evidence type="ECO:0000256" key="3">
    <source>
        <dbReference type="ARBA" id="ARBA00023136"/>
    </source>
</evidence>
<evidence type="ECO:0000256" key="4">
    <source>
        <dbReference type="SAM" id="Phobius"/>
    </source>
</evidence>
<keyword evidence="7" id="KW-1185">Reference proteome</keyword>
<feature type="transmembrane region" description="Helical" evidence="4">
    <location>
        <begin position="56"/>
        <end position="75"/>
    </location>
</feature>
<feature type="transmembrane region" description="Helical" evidence="4">
    <location>
        <begin position="200"/>
        <end position="224"/>
    </location>
</feature>
<feature type="transmembrane region" description="Helical" evidence="4">
    <location>
        <begin position="340"/>
        <end position="364"/>
    </location>
</feature>
<dbReference type="Proteomes" id="UP001228905">
    <property type="component" value="Unassembled WGS sequence"/>
</dbReference>
<dbReference type="PROSITE" id="PS50850">
    <property type="entry name" value="MFS"/>
    <property type="match status" value="1"/>
</dbReference>
<evidence type="ECO:0000256" key="2">
    <source>
        <dbReference type="ARBA" id="ARBA00022989"/>
    </source>
</evidence>
<feature type="transmembrane region" description="Helical" evidence="4">
    <location>
        <begin position="230"/>
        <end position="252"/>
    </location>
</feature>
<sequence length="387" mass="40561">MRAFADGFVALLLPVYLTALGCNAVQIGLLASLTLAGSAAVTLSVGFLAHRIVPRLLLLGASLAMALTGLAFAGFSDFWPLAVVAFVGTLNPSGGDVSLFLPLEHSLLAHAVADRDRTALFSNYSLIAGLVGALGALAAGLPDLLGALLPRLEAIRGMFGLYALAGLVVFFLYRRLPVAQADTAIAHTPLGPSRKRVIQLAAVFSLDSFGGGFLVQSLLALWLFDRFGLSLAQGALFFFWAGLLAAASFLVAPRLAKRFGLINTMVFTHIPASLCLIAAAFTPSLWAVLALLLVRAFLSSMDVPARTSYVMAVVTPPERAAAASFTAVPRSLTSAAGPTIAGWMLSLGGFAWPLLVGGGLKIAYDLLMLFMFRNVRAPEEAAKSVLD</sequence>
<evidence type="ECO:0000313" key="6">
    <source>
        <dbReference type="EMBL" id="MDQ0463589.1"/>
    </source>
</evidence>
<keyword evidence="3 4" id="KW-0472">Membrane</keyword>
<dbReference type="Gene3D" id="1.20.1250.20">
    <property type="entry name" value="MFS general substrate transporter like domains"/>
    <property type="match status" value="1"/>
</dbReference>
<accession>A0ABU0IRG4</accession>